<dbReference type="InterPro" id="IPR019265">
    <property type="entry name" value="RTRAF"/>
</dbReference>
<name>A0A7J7KMC3_BUGNE</name>
<accession>A0A7J7KMC3</accession>
<keyword evidence="2" id="KW-1185">Reference proteome</keyword>
<evidence type="ECO:0000313" key="2">
    <source>
        <dbReference type="Proteomes" id="UP000593567"/>
    </source>
</evidence>
<reference evidence="1" key="1">
    <citation type="submission" date="2020-06" db="EMBL/GenBank/DDBJ databases">
        <title>Draft genome of Bugula neritina, a colonial animal packing powerful symbionts and potential medicines.</title>
        <authorList>
            <person name="Rayko M."/>
        </authorList>
    </citation>
    <scope>NUCLEOTIDE SEQUENCE [LARGE SCALE GENOMIC DNA]</scope>
    <source>
        <strain evidence="1">Kwan_BN1</strain>
    </source>
</reference>
<proteinExistence type="predicted"/>
<protein>
    <submittedName>
        <fullName evidence="1">C14orf166</fullName>
    </submittedName>
</protein>
<dbReference type="Pfam" id="PF10036">
    <property type="entry name" value="RLL"/>
    <property type="match status" value="2"/>
</dbReference>
<dbReference type="PANTHER" id="PTHR15924">
    <property type="entry name" value="CLE"/>
    <property type="match status" value="1"/>
</dbReference>
<dbReference type="Proteomes" id="UP000593567">
    <property type="component" value="Unassembled WGS sequence"/>
</dbReference>
<evidence type="ECO:0000313" key="1">
    <source>
        <dbReference type="EMBL" id="KAF6039293.1"/>
    </source>
</evidence>
<organism evidence="1 2">
    <name type="scientific">Bugula neritina</name>
    <name type="common">Brown bryozoan</name>
    <name type="synonym">Sertularia neritina</name>
    <dbReference type="NCBI Taxonomy" id="10212"/>
    <lineage>
        <taxon>Eukaryota</taxon>
        <taxon>Metazoa</taxon>
        <taxon>Spiralia</taxon>
        <taxon>Lophotrochozoa</taxon>
        <taxon>Bryozoa</taxon>
        <taxon>Gymnolaemata</taxon>
        <taxon>Cheilostomatida</taxon>
        <taxon>Flustrina</taxon>
        <taxon>Buguloidea</taxon>
        <taxon>Bugulidae</taxon>
        <taxon>Bugula</taxon>
    </lineage>
</organism>
<sequence>MFARKLKALGYPTISNFDHSDQKKFQELVIWLEDQKIRHYKIEDRGALRKTSDISSWQRAFSKYLDDLSCPHSDRTISPVTTDWLLGLAVRLVYGENPQRYRKCTRQTSSTSKDVAPSSNPLDSLDFDDEAMKAGITTLATLCHVLLVDYVTEEAVKILRLLHIQNLRQLQSQINEALVIVQNVTANPKTDQRLGKIGR</sequence>
<gene>
    <name evidence="1" type="ORF">EB796_002401</name>
</gene>
<dbReference type="AlphaFoldDB" id="A0A7J7KMC3"/>
<dbReference type="EMBL" id="VXIV02000282">
    <property type="protein sequence ID" value="KAF6039293.1"/>
    <property type="molecule type" value="Genomic_DNA"/>
</dbReference>
<comment type="caution">
    <text evidence="1">The sequence shown here is derived from an EMBL/GenBank/DDBJ whole genome shotgun (WGS) entry which is preliminary data.</text>
</comment>
<dbReference type="OrthoDB" id="514167at2759"/>